<dbReference type="PROSITE" id="PS00631">
    <property type="entry name" value="CYTOSOL_AP"/>
    <property type="match status" value="1"/>
</dbReference>
<dbReference type="PRINTS" id="PR00481">
    <property type="entry name" value="LAMNOPPTDASE"/>
</dbReference>
<keyword evidence="4 7" id="KW-0378">Hydrolase</keyword>
<dbReference type="CDD" id="cd00433">
    <property type="entry name" value="Peptidase_M17"/>
    <property type="match status" value="1"/>
</dbReference>
<dbReference type="NCBIfam" id="NF003450">
    <property type="entry name" value="PRK05015.1"/>
    <property type="match status" value="1"/>
</dbReference>
<evidence type="ECO:0000313" key="8">
    <source>
        <dbReference type="Proteomes" id="UP001239782"/>
    </source>
</evidence>
<proteinExistence type="inferred from homology"/>
<dbReference type="AlphaFoldDB" id="A0AA51RWY3"/>
<dbReference type="KEGG" id="plei:Q9312_09690"/>
<name>A0AA51RWY3_9GAMM</name>
<organism evidence="7 8">
    <name type="scientific">Pleionea litopenaei</name>
    <dbReference type="NCBI Taxonomy" id="3070815"/>
    <lineage>
        <taxon>Bacteria</taxon>
        <taxon>Pseudomonadati</taxon>
        <taxon>Pseudomonadota</taxon>
        <taxon>Gammaproteobacteria</taxon>
        <taxon>Oceanospirillales</taxon>
        <taxon>Pleioneaceae</taxon>
        <taxon>Pleionea</taxon>
    </lineage>
</organism>
<feature type="domain" description="Cytosol aminopeptidase" evidence="6">
    <location>
        <begin position="275"/>
        <end position="282"/>
    </location>
</feature>
<dbReference type="InterPro" id="IPR011356">
    <property type="entry name" value="Leucine_aapep/pepB"/>
</dbReference>
<dbReference type="GO" id="GO:0005737">
    <property type="term" value="C:cytoplasm"/>
    <property type="evidence" value="ECO:0007669"/>
    <property type="project" value="InterPro"/>
</dbReference>
<sequence length="429" mass="45526">MTASLLVTLSEQPAQGIWNTKAPLSFDGEQACIHVTSYLPLETIQSGCRHLQALGFKSFKLSGEHWTFERQFAFAQAAYSPKSTAEVEFAELEASSLEQLNYLTQISYWTRELVNRTPEDLSPLRLAQDAADYIAALAPDNVHFRIVSGQALVDEGLIGIHGVGRGSDREAALLELDFIPDGWGDAAPAVALVGKGITFDSGGYSLKASESMLHMKCDMGGAATVAGALALAITQGLDRRVKLYLCCAENLVSGHAYKLGDILTYKNGVSVEVVNTDAEGRLVLADGLILASESGAELILDAATLTGAAVTAVGEHYIAVFSFDDGLAQKVLQASQQVQEKHWRLPLEPFHVAATPSSYADTANSKAVKGGGPGGASNAAGFLSRFISKGRRWVHFDLAACMNGSETAFLSAGGTGKGIRTLAKVITEE</sequence>
<dbReference type="EC" id="3.4.11.23" evidence="7"/>
<dbReference type="Pfam" id="PF00883">
    <property type="entry name" value="Peptidase_M17"/>
    <property type="match status" value="1"/>
</dbReference>
<accession>A0AA51RWY3</accession>
<dbReference type="PANTHER" id="PTHR11963">
    <property type="entry name" value="LEUCINE AMINOPEPTIDASE-RELATED"/>
    <property type="match status" value="1"/>
</dbReference>
<dbReference type="Pfam" id="PF12404">
    <property type="entry name" value="DUF3663"/>
    <property type="match status" value="1"/>
</dbReference>
<dbReference type="GO" id="GO:0006508">
    <property type="term" value="P:proteolysis"/>
    <property type="evidence" value="ECO:0007669"/>
    <property type="project" value="UniProtKB-KW"/>
</dbReference>
<evidence type="ECO:0000256" key="2">
    <source>
        <dbReference type="ARBA" id="ARBA00022438"/>
    </source>
</evidence>
<evidence type="ECO:0000259" key="6">
    <source>
        <dbReference type="PROSITE" id="PS00631"/>
    </source>
</evidence>
<comment type="similarity">
    <text evidence="1">Belongs to the peptidase M17 family.</text>
</comment>
<dbReference type="EMBL" id="CP133548">
    <property type="protein sequence ID" value="WMS89163.1"/>
    <property type="molecule type" value="Genomic_DNA"/>
</dbReference>
<dbReference type="RefSeq" id="WP_309204422.1">
    <property type="nucleotide sequence ID" value="NZ_CP133548.1"/>
</dbReference>
<dbReference type="PANTHER" id="PTHR11963:SF20">
    <property type="entry name" value="PEPTIDASE B"/>
    <property type="match status" value="1"/>
</dbReference>
<dbReference type="InterPro" id="IPR000819">
    <property type="entry name" value="Peptidase_M17_C"/>
</dbReference>
<evidence type="ECO:0000256" key="1">
    <source>
        <dbReference type="ARBA" id="ARBA00009528"/>
    </source>
</evidence>
<evidence type="ECO:0000256" key="3">
    <source>
        <dbReference type="ARBA" id="ARBA00022670"/>
    </source>
</evidence>
<keyword evidence="5" id="KW-0464">Manganese</keyword>
<dbReference type="SUPFAM" id="SSF53187">
    <property type="entry name" value="Zn-dependent exopeptidases"/>
    <property type="match status" value="1"/>
</dbReference>
<evidence type="ECO:0000256" key="5">
    <source>
        <dbReference type="ARBA" id="ARBA00023211"/>
    </source>
</evidence>
<dbReference type="GO" id="GO:0070006">
    <property type="term" value="F:metalloaminopeptidase activity"/>
    <property type="evidence" value="ECO:0007669"/>
    <property type="project" value="InterPro"/>
</dbReference>
<evidence type="ECO:0000313" key="7">
    <source>
        <dbReference type="EMBL" id="WMS89163.1"/>
    </source>
</evidence>
<dbReference type="Gene3D" id="3.40.630.10">
    <property type="entry name" value="Zn peptidases"/>
    <property type="match status" value="1"/>
</dbReference>
<keyword evidence="8" id="KW-1185">Reference proteome</keyword>
<dbReference type="Proteomes" id="UP001239782">
    <property type="component" value="Chromosome"/>
</dbReference>
<reference evidence="7 8" key="1">
    <citation type="submission" date="2023-08" db="EMBL/GenBank/DDBJ databases">
        <title>Pleionea litopenaei sp. nov., isolated from stomach of juvenile Litopenaeus vannamei.</title>
        <authorList>
            <person name="Rho A.M."/>
            <person name="Hwang C.Y."/>
        </authorList>
    </citation>
    <scope>NUCLEOTIDE SEQUENCE [LARGE SCALE GENOMIC DNA]</scope>
    <source>
        <strain evidence="7 8">HL-JVS1</strain>
    </source>
</reference>
<dbReference type="GO" id="GO:0030145">
    <property type="term" value="F:manganese ion binding"/>
    <property type="evidence" value="ECO:0007669"/>
    <property type="project" value="InterPro"/>
</dbReference>
<keyword evidence="2 7" id="KW-0031">Aminopeptidase</keyword>
<protein>
    <submittedName>
        <fullName evidence="7">Aminopeptidase PepB</fullName>
        <ecNumber evidence="7">3.4.11.23</ecNumber>
    </submittedName>
</protein>
<evidence type="ECO:0000256" key="4">
    <source>
        <dbReference type="ARBA" id="ARBA00022801"/>
    </source>
</evidence>
<dbReference type="InterPro" id="IPR047620">
    <property type="entry name" value="M17_PepB-like_N"/>
</dbReference>
<gene>
    <name evidence="7" type="primary">pepB</name>
    <name evidence="7" type="ORF">Q9312_09690</name>
</gene>
<keyword evidence="3" id="KW-0645">Protease</keyword>